<dbReference type="AlphaFoldDB" id="A0A7N2MMD7"/>
<dbReference type="Proteomes" id="UP000594261">
    <property type="component" value="Chromosome 9"/>
</dbReference>
<dbReference type="EnsemblPlants" id="QL09p036209:mrna">
    <property type="protein sequence ID" value="QL09p036209:mrna"/>
    <property type="gene ID" value="QL09p036209"/>
</dbReference>
<reference evidence="1 2" key="1">
    <citation type="journal article" date="2016" name="G3 (Bethesda)">
        <title>First Draft Assembly and Annotation of the Genome of a California Endemic Oak Quercus lobata Nee (Fagaceae).</title>
        <authorList>
            <person name="Sork V.L."/>
            <person name="Fitz-Gibbon S.T."/>
            <person name="Puiu D."/>
            <person name="Crepeau M."/>
            <person name="Gugger P.F."/>
            <person name="Sherman R."/>
            <person name="Stevens K."/>
            <person name="Langley C.H."/>
            <person name="Pellegrini M."/>
            <person name="Salzberg S.L."/>
        </authorList>
    </citation>
    <scope>NUCLEOTIDE SEQUENCE [LARGE SCALE GENOMIC DNA]</scope>
    <source>
        <strain evidence="1 2">cv. SW786</strain>
    </source>
</reference>
<name>A0A7N2MMD7_QUELO</name>
<sequence length="147" mass="17352">MKILQMPLSRLPSRDVLVWKENQAQTFSVKSAYQVAQRLREQSRIEHSGVVADQSIWRRLCRLNVPPKALYRGNLQKCPNEAQDIFMLLRCLLDKLPQQELERWVVTAWVIWDARNKFYFEHIQTHPKVILDGAFGYLQEYQKLVAA</sequence>
<proteinExistence type="predicted"/>
<dbReference type="InParanoid" id="A0A7N2MMD7"/>
<dbReference type="Gramene" id="QL09p036209:mrna">
    <property type="protein sequence ID" value="QL09p036209:mrna"/>
    <property type="gene ID" value="QL09p036209"/>
</dbReference>
<keyword evidence="2" id="KW-1185">Reference proteome</keyword>
<protein>
    <submittedName>
        <fullName evidence="1">Uncharacterized protein</fullName>
    </submittedName>
</protein>
<accession>A0A7N2MMD7</accession>
<reference evidence="1" key="2">
    <citation type="submission" date="2021-01" db="UniProtKB">
        <authorList>
            <consortium name="EnsemblPlants"/>
        </authorList>
    </citation>
    <scope>IDENTIFICATION</scope>
</reference>
<evidence type="ECO:0000313" key="2">
    <source>
        <dbReference type="Proteomes" id="UP000594261"/>
    </source>
</evidence>
<dbReference type="EMBL" id="LRBV02000009">
    <property type="status" value="NOT_ANNOTATED_CDS"/>
    <property type="molecule type" value="Genomic_DNA"/>
</dbReference>
<evidence type="ECO:0000313" key="1">
    <source>
        <dbReference type="EnsemblPlants" id="QL09p036209:mrna"/>
    </source>
</evidence>
<organism evidence="1 2">
    <name type="scientific">Quercus lobata</name>
    <name type="common">Valley oak</name>
    <dbReference type="NCBI Taxonomy" id="97700"/>
    <lineage>
        <taxon>Eukaryota</taxon>
        <taxon>Viridiplantae</taxon>
        <taxon>Streptophyta</taxon>
        <taxon>Embryophyta</taxon>
        <taxon>Tracheophyta</taxon>
        <taxon>Spermatophyta</taxon>
        <taxon>Magnoliopsida</taxon>
        <taxon>eudicotyledons</taxon>
        <taxon>Gunneridae</taxon>
        <taxon>Pentapetalae</taxon>
        <taxon>rosids</taxon>
        <taxon>fabids</taxon>
        <taxon>Fagales</taxon>
        <taxon>Fagaceae</taxon>
        <taxon>Quercus</taxon>
    </lineage>
</organism>